<name>A0A1D2MD00_ORCCI</name>
<feature type="transmembrane region" description="Helical" evidence="9">
    <location>
        <begin position="410"/>
        <end position="432"/>
    </location>
</feature>
<accession>A0A1D2MD00</accession>
<evidence type="ECO:0000256" key="1">
    <source>
        <dbReference type="ARBA" id="ARBA00001947"/>
    </source>
</evidence>
<keyword evidence="9" id="KW-0812">Transmembrane</keyword>
<keyword evidence="3" id="KW-0645">Protease</keyword>
<evidence type="ECO:0000256" key="9">
    <source>
        <dbReference type="SAM" id="Phobius"/>
    </source>
</evidence>
<sequence>MAFKILVLLSLIIALSSSDEHLEDTHLIKLNMNEPARRITSQEMKQLFQGRQSFGYLDISRDGTEIIKFPVDGRNDGDSPYPSHPHQRNVVQQIFPFLEKSRMETFLQNLTSFPSRHARDIFGSSSVEGWLSKEIQALVSNYSEKIDGFSSLRKVVDPARGVLHAYNQENLIAKLEGQDKILRDERIILSANYDSINGIDDWHSTPESPRRAPGADGNGSGCAVLLEVLRVIVQLGLKFNHTIEFHFYTASELGLQGSRDVVKRYLKDGVKVKAMLYLNRVGYPSQKYGRSIAVLDDEKRNFNQRSTDEHLTTFVKMIVDEYLSFKWMKLECSGSCWGDHYNWNEEGFPAAFVTEPEFNDNYRTEKDTVESLDFDQINEYAKLGTAFVIELGQLAAVPDIPSKAVVLKGVAELGCIILLGLAILIGVVMLFLNVSSEPTVTRTVGLTQNDENIDISTVVGLVGSPASTTFRGCDTPPRNITLDYFSKEFKNTFEIIQALPKNRENRLTEIIQSTNFSATSYAHQDS</sequence>
<comment type="similarity">
    <text evidence="8">Belongs to the peptidase M28 family. M28E subfamily.</text>
</comment>
<reference evidence="12 13" key="1">
    <citation type="journal article" date="2016" name="Genome Biol. Evol.">
        <title>Gene Family Evolution Reflects Adaptation to Soil Environmental Stressors in the Genome of the Collembolan Orchesella cincta.</title>
        <authorList>
            <person name="Faddeeva-Vakhrusheva A."/>
            <person name="Derks M.F."/>
            <person name="Anvar S.Y."/>
            <person name="Agamennone V."/>
            <person name="Suring W."/>
            <person name="Smit S."/>
            <person name="van Straalen N.M."/>
            <person name="Roelofs D."/>
        </authorList>
    </citation>
    <scope>NUCLEOTIDE SEQUENCE [LARGE SCALE GENOMIC DNA]</scope>
    <source>
        <tissue evidence="12">Mixed pool</tissue>
    </source>
</reference>
<keyword evidence="2 12" id="KW-0031">Aminopeptidase</keyword>
<protein>
    <submittedName>
        <fullName evidence="12">Leucine aminopeptidase A</fullName>
    </submittedName>
</protein>
<keyword evidence="4" id="KW-0479">Metal-binding</keyword>
<evidence type="ECO:0000256" key="8">
    <source>
        <dbReference type="ARBA" id="ARBA00043962"/>
    </source>
</evidence>
<dbReference type="Proteomes" id="UP000094527">
    <property type="component" value="Unassembled WGS sequence"/>
</dbReference>
<evidence type="ECO:0000313" key="13">
    <source>
        <dbReference type="Proteomes" id="UP000094527"/>
    </source>
</evidence>
<evidence type="ECO:0000256" key="10">
    <source>
        <dbReference type="SAM" id="SignalP"/>
    </source>
</evidence>
<evidence type="ECO:0000259" key="11">
    <source>
        <dbReference type="Pfam" id="PF04389"/>
    </source>
</evidence>
<dbReference type="OrthoDB" id="2214at2759"/>
<feature type="domain" description="Peptidase M28" evidence="11">
    <location>
        <begin position="170"/>
        <end position="383"/>
    </location>
</feature>
<dbReference type="GO" id="GO:0046872">
    <property type="term" value="F:metal ion binding"/>
    <property type="evidence" value="ECO:0007669"/>
    <property type="project" value="UniProtKB-KW"/>
</dbReference>
<keyword evidence="7" id="KW-0862">Zinc</keyword>
<keyword evidence="9" id="KW-1133">Transmembrane helix</keyword>
<dbReference type="GO" id="GO:0006508">
    <property type="term" value="P:proteolysis"/>
    <property type="evidence" value="ECO:0007669"/>
    <property type="project" value="UniProtKB-KW"/>
</dbReference>
<dbReference type="PANTHER" id="PTHR12147">
    <property type="entry name" value="METALLOPEPTIDASE M28 FAMILY MEMBER"/>
    <property type="match status" value="1"/>
</dbReference>
<comment type="cofactor">
    <cofactor evidence="1">
        <name>Zn(2+)</name>
        <dbReference type="ChEBI" id="CHEBI:29105"/>
    </cofactor>
</comment>
<dbReference type="SUPFAM" id="SSF53187">
    <property type="entry name" value="Zn-dependent exopeptidases"/>
    <property type="match status" value="1"/>
</dbReference>
<keyword evidence="6" id="KW-0378">Hydrolase</keyword>
<dbReference type="PANTHER" id="PTHR12147:SF56">
    <property type="entry name" value="AMINOPEPTIDASE YDR415C-RELATED"/>
    <property type="match status" value="1"/>
</dbReference>
<organism evidence="12 13">
    <name type="scientific">Orchesella cincta</name>
    <name type="common">Springtail</name>
    <name type="synonym">Podura cincta</name>
    <dbReference type="NCBI Taxonomy" id="48709"/>
    <lineage>
        <taxon>Eukaryota</taxon>
        <taxon>Metazoa</taxon>
        <taxon>Ecdysozoa</taxon>
        <taxon>Arthropoda</taxon>
        <taxon>Hexapoda</taxon>
        <taxon>Collembola</taxon>
        <taxon>Entomobryomorpha</taxon>
        <taxon>Entomobryoidea</taxon>
        <taxon>Orchesellidae</taxon>
        <taxon>Orchesellinae</taxon>
        <taxon>Orchesella</taxon>
    </lineage>
</organism>
<keyword evidence="13" id="KW-1185">Reference proteome</keyword>
<dbReference type="Gene3D" id="3.40.630.10">
    <property type="entry name" value="Zn peptidases"/>
    <property type="match status" value="1"/>
</dbReference>
<evidence type="ECO:0000256" key="7">
    <source>
        <dbReference type="ARBA" id="ARBA00022833"/>
    </source>
</evidence>
<evidence type="ECO:0000256" key="6">
    <source>
        <dbReference type="ARBA" id="ARBA00022801"/>
    </source>
</evidence>
<dbReference type="Pfam" id="PF04389">
    <property type="entry name" value="Peptidase_M28"/>
    <property type="match status" value="1"/>
</dbReference>
<evidence type="ECO:0000256" key="5">
    <source>
        <dbReference type="ARBA" id="ARBA00022729"/>
    </source>
</evidence>
<feature type="chain" id="PRO_5008903836" evidence="10">
    <location>
        <begin position="19"/>
        <end position="526"/>
    </location>
</feature>
<comment type="caution">
    <text evidence="12">The sequence shown here is derived from an EMBL/GenBank/DDBJ whole genome shotgun (WGS) entry which is preliminary data.</text>
</comment>
<dbReference type="GO" id="GO:0004177">
    <property type="term" value="F:aminopeptidase activity"/>
    <property type="evidence" value="ECO:0007669"/>
    <property type="project" value="UniProtKB-KW"/>
</dbReference>
<evidence type="ECO:0000313" key="12">
    <source>
        <dbReference type="EMBL" id="ODM90886.1"/>
    </source>
</evidence>
<evidence type="ECO:0000256" key="2">
    <source>
        <dbReference type="ARBA" id="ARBA00022438"/>
    </source>
</evidence>
<gene>
    <name evidence="12" type="ORF">Ocin01_15794</name>
</gene>
<evidence type="ECO:0000256" key="3">
    <source>
        <dbReference type="ARBA" id="ARBA00022670"/>
    </source>
</evidence>
<proteinExistence type="inferred from homology"/>
<dbReference type="AlphaFoldDB" id="A0A1D2MD00"/>
<dbReference type="EMBL" id="LJIJ01001759">
    <property type="protein sequence ID" value="ODM90886.1"/>
    <property type="molecule type" value="Genomic_DNA"/>
</dbReference>
<evidence type="ECO:0000256" key="4">
    <source>
        <dbReference type="ARBA" id="ARBA00022723"/>
    </source>
</evidence>
<dbReference type="GO" id="GO:0008235">
    <property type="term" value="F:metalloexopeptidase activity"/>
    <property type="evidence" value="ECO:0007669"/>
    <property type="project" value="InterPro"/>
</dbReference>
<keyword evidence="5 10" id="KW-0732">Signal</keyword>
<dbReference type="InterPro" id="IPR045175">
    <property type="entry name" value="M28_fam"/>
</dbReference>
<dbReference type="STRING" id="48709.A0A1D2MD00"/>
<dbReference type="InterPro" id="IPR007484">
    <property type="entry name" value="Peptidase_M28"/>
</dbReference>
<feature type="signal peptide" evidence="10">
    <location>
        <begin position="1"/>
        <end position="18"/>
    </location>
</feature>
<keyword evidence="9" id="KW-0472">Membrane</keyword>